<evidence type="ECO:0000313" key="2">
    <source>
        <dbReference type="EMBL" id="GIZ03003.1"/>
    </source>
</evidence>
<feature type="compositionally biased region" description="Polar residues" evidence="1">
    <location>
        <begin position="180"/>
        <end position="208"/>
    </location>
</feature>
<evidence type="ECO:0000313" key="3">
    <source>
        <dbReference type="Proteomes" id="UP001054945"/>
    </source>
</evidence>
<comment type="caution">
    <text evidence="2">The sequence shown here is derived from an EMBL/GenBank/DDBJ whole genome shotgun (WGS) entry which is preliminary data.</text>
</comment>
<keyword evidence="3" id="KW-1185">Reference proteome</keyword>
<protein>
    <submittedName>
        <fullName evidence="2">Uncharacterized protein</fullName>
    </submittedName>
</protein>
<feature type="region of interest" description="Disordered" evidence="1">
    <location>
        <begin position="151"/>
        <end position="217"/>
    </location>
</feature>
<sequence length="284" mass="31676">MSCNQSSAPCRVGAYLRVVIHSKGKSFPNKHHYQQQKVIFITNLKESPVPNNQQLPEPNKTIIFLPNESGSTLPRNPEPKYLNIPNDPLSRTTNLQNFSPPFESGTSTDRPSIWPPQTLPFKFSDTSAMNTRANYRTARTDLSRRDECPPATRAQLANYLPPNESGNTLPRNPEPKYLNIPNSPLSGTTNLQNFSPSPFESGTSTDGPSISPPRHFRSNFLTPVQGTREQTIALIYRAGDECTTVINGPPCIAHDGLRPPIFHTPTQTSPIFTLCWTRLDKVIR</sequence>
<name>A0AAV4Y7C1_CAEEX</name>
<evidence type="ECO:0000256" key="1">
    <source>
        <dbReference type="SAM" id="MobiDB-lite"/>
    </source>
</evidence>
<reference evidence="2 3" key="1">
    <citation type="submission" date="2021-06" db="EMBL/GenBank/DDBJ databases">
        <title>Caerostris extrusa draft genome.</title>
        <authorList>
            <person name="Kono N."/>
            <person name="Arakawa K."/>
        </authorList>
    </citation>
    <scope>NUCLEOTIDE SEQUENCE [LARGE SCALE GENOMIC DNA]</scope>
</reference>
<proteinExistence type="predicted"/>
<accession>A0AAV4Y7C1</accession>
<gene>
    <name evidence="2" type="ORF">CEXT_707551</name>
</gene>
<dbReference type="Proteomes" id="UP001054945">
    <property type="component" value="Unassembled WGS sequence"/>
</dbReference>
<dbReference type="AlphaFoldDB" id="A0AAV4Y7C1"/>
<dbReference type="EMBL" id="BPLR01001537">
    <property type="protein sequence ID" value="GIZ03003.1"/>
    <property type="molecule type" value="Genomic_DNA"/>
</dbReference>
<organism evidence="2 3">
    <name type="scientific">Caerostris extrusa</name>
    <name type="common">Bark spider</name>
    <name type="synonym">Caerostris bankana</name>
    <dbReference type="NCBI Taxonomy" id="172846"/>
    <lineage>
        <taxon>Eukaryota</taxon>
        <taxon>Metazoa</taxon>
        <taxon>Ecdysozoa</taxon>
        <taxon>Arthropoda</taxon>
        <taxon>Chelicerata</taxon>
        <taxon>Arachnida</taxon>
        <taxon>Araneae</taxon>
        <taxon>Araneomorphae</taxon>
        <taxon>Entelegynae</taxon>
        <taxon>Araneoidea</taxon>
        <taxon>Araneidae</taxon>
        <taxon>Caerostris</taxon>
    </lineage>
</organism>